<comment type="caution">
    <text evidence="2">The sequence shown here is derived from an EMBL/GenBank/DDBJ whole genome shotgun (WGS) entry which is preliminary data.</text>
</comment>
<dbReference type="eggNOG" id="ENOG50340CU">
    <property type="taxonomic scope" value="Bacteria"/>
</dbReference>
<gene>
    <name evidence="2" type="ORF">MB27_10105</name>
</gene>
<keyword evidence="1" id="KW-1133">Transmembrane helix</keyword>
<keyword evidence="3" id="KW-1185">Reference proteome</keyword>
<proteinExistence type="predicted"/>
<feature type="transmembrane region" description="Helical" evidence="1">
    <location>
        <begin position="48"/>
        <end position="67"/>
    </location>
</feature>
<feature type="transmembrane region" description="Helical" evidence="1">
    <location>
        <begin position="172"/>
        <end position="192"/>
    </location>
</feature>
<evidence type="ECO:0000313" key="3">
    <source>
        <dbReference type="Proteomes" id="UP000054537"/>
    </source>
</evidence>
<keyword evidence="1" id="KW-0472">Membrane</keyword>
<dbReference type="OrthoDB" id="3828436at2"/>
<evidence type="ECO:0000256" key="1">
    <source>
        <dbReference type="SAM" id="Phobius"/>
    </source>
</evidence>
<evidence type="ECO:0000313" key="2">
    <source>
        <dbReference type="EMBL" id="KHD77476.1"/>
    </source>
</evidence>
<keyword evidence="1" id="KW-0812">Transmembrane</keyword>
<feature type="transmembrane region" description="Helical" evidence="1">
    <location>
        <begin position="79"/>
        <end position="101"/>
    </location>
</feature>
<dbReference type="EMBL" id="JRTT01000010">
    <property type="protein sequence ID" value="KHD77476.1"/>
    <property type="molecule type" value="Genomic_DNA"/>
</dbReference>
<reference evidence="2 3" key="1">
    <citation type="submission" date="2014-10" db="EMBL/GenBank/DDBJ databases">
        <title>Draft genome sequence of Actinoplanes utahensis NRRL 12052.</title>
        <authorList>
            <person name="Velasco-Bucheli B."/>
            <person name="del Cerro C."/>
            <person name="Hormigo D."/>
            <person name="Garcia J.L."/>
            <person name="Acebal C."/>
            <person name="Arroyo M."/>
            <person name="de la Mata I."/>
        </authorList>
    </citation>
    <scope>NUCLEOTIDE SEQUENCE [LARGE SCALE GENOMIC DNA]</scope>
    <source>
        <strain evidence="2 3">NRRL 12052</strain>
    </source>
</reference>
<name>A0A0A6UPV3_ACTUT</name>
<feature type="transmembrane region" description="Helical" evidence="1">
    <location>
        <begin position="113"/>
        <end position="137"/>
    </location>
</feature>
<feature type="transmembrane region" description="Helical" evidence="1">
    <location>
        <begin position="149"/>
        <end position="166"/>
    </location>
</feature>
<dbReference type="Proteomes" id="UP000054537">
    <property type="component" value="Unassembled WGS sequence"/>
</dbReference>
<sequence>MTTIAPVRQSFSVYRLAGVAGLLSALVLVVNAAKRAQLIPSTAFTQLVAPLAEVFALAFVTALYLYCEPRLGRFGRAAFVANYLALGALVGVEFVINLVFARLEPAQIAELRAGPLSVALTGTSVLFLIGTVAFAAALARTGLPPRAALALYAVGSIPVALRAFVPELVLDVSLVVLAGGVAWLSAWLIGAARGR</sequence>
<accession>A0A0A6UPV3</accession>
<protein>
    <submittedName>
        <fullName evidence="2">Uncharacterized protein</fullName>
    </submittedName>
</protein>
<dbReference type="AlphaFoldDB" id="A0A0A6UPV3"/>
<organism evidence="2 3">
    <name type="scientific">Actinoplanes utahensis</name>
    <dbReference type="NCBI Taxonomy" id="1869"/>
    <lineage>
        <taxon>Bacteria</taxon>
        <taxon>Bacillati</taxon>
        <taxon>Actinomycetota</taxon>
        <taxon>Actinomycetes</taxon>
        <taxon>Micromonosporales</taxon>
        <taxon>Micromonosporaceae</taxon>
        <taxon>Actinoplanes</taxon>
    </lineage>
</organism>